<organism evidence="1 2">
    <name type="scientific">Zymobacter palmae</name>
    <dbReference type="NCBI Taxonomy" id="33074"/>
    <lineage>
        <taxon>Bacteria</taxon>
        <taxon>Pseudomonadati</taxon>
        <taxon>Pseudomonadota</taxon>
        <taxon>Gammaproteobacteria</taxon>
        <taxon>Oceanospirillales</taxon>
        <taxon>Halomonadaceae</taxon>
        <taxon>Zymobacter group</taxon>
        <taxon>Zymobacter</taxon>
    </lineage>
</organism>
<dbReference type="OrthoDB" id="5597089at2"/>
<dbReference type="RefSeq" id="WP_027704944.1">
    <property type="nucleotide sequence ID" value="NZ_AP018933.1"/>
</dbReference>
<accession>A0A348HG43</accession>
<proteinExistence type="predicted"/>
<dbReference type="InterPro" id="IPR021936">
    <property type="entry name" value="DUF3549"/>
</dbReference>
<gene>
    <name evidence="1" type="ORF">ZBT109_1849</name>
</gene>
<dbReference type="KEGG" id="zpl:ZBT109_1849"/>
<evidence type="ECO:0000313" key="1">
    <source>
        <dbReference type="EMBL" id="BBG30595.1"/>
    </source>
</evidence>
<sequence>MSSVSTLSDLFDHAKLPFRIYHLGRRVMPCSRAHFRAFEEEKIAWESPFKGEARLALVIDDPDGQVDQSRIWCLALPLDEQGQLQPAARDAFLRRLLEAGLEASLHSEEDGQHDPMKDNPLAYAPDMMARAMLHAWLCHDNGLPLSEAAQHVARYIAAPTADDAPEWSDLSVQGIADWTVQLTTEDKVLLATQLPQLEDHVVSALCQCLEHTPFQHEALAAALRTRTTSDEPLRPLGLRAVIGTQTETARQWLDTLLTQTPSVEALAIVSLRGWQHLEHAERLPVFLEALAAHPDINLRDSLRDLALIPRLRLPVIMALQQASPASALGRRLSEMGLGRY</sequence>
<protein>
    <recommendedName>
        <fullName evidence="3">DUF3549 family protein</fullName>
    </recommendedName>
</protein>
<evidence type="ECO:0008006" key="3">
    <source>
        <dbReference type="Google" id="ProtNLM"/>
    </source>
</evidence>
<dbReference type="AlphaFoldDB" id="A0A348HG43"/>
<dbReference type="Pfam" id="PF12069">
    <property type="entry name" value="DUF3549"/>
    <property type="match status" value="1"/>
</dbReference>
<keyword evidence="2" id="KW-1185">Reference proteome</keyword>
<evidence type="ECO:0000313" key="2">
    <source>
        <dbReference type="Proteomes" id="UP000267342"/>
    </source>
</evidence>
<name>A0A348HG43_9GAMM</name>
<dbReference type="STRING" id="1123510.GCA_000620025_01651"/>
<reference evidence="1 2" key="1">
    <citation type="submission" date="2018-09" db="EMBL/GenBank/DDBJ databases">
        <title>Zymobacter palmae IAM14233 (=T109) whole genome analysis.</title>
        <authorList>
            <person name="Yanase H."/>
        </authorList>
    </citation>
    <scope>NUCLEOTIDE SEQUENCE [LARGE SCALE GENOMIC DNA]</scope>
    <source>
        <strain evidence="1 2">IAM14233</strain>
    </source>
</reference>
<dbReference type="Proteomes" id="UP000267342">
    <property type="component" value="Chromosome"/>
</dbReference>
<dbReference type="EMBL" id="AP018933">
    <property type="protein sequence ID" value="BBG30595.1"/>
    <property type="molecule type" value="Genomic_DNA"/>
</dbReference>